<protein>
    <submittedName>
        <fullName evidence="1">Uncharacterized protein</fullName>
    </submittedName>
</protein>
<gene>
    <name evidence="1" type="ORF">ECRASSUSDP1_LOCUS25470</name>
</gene>
<reference evidence="1" key="1">
    <citation type="submission" date="2023-07" db="EMBL/GenBank/DDBJ databases">
        <authorList>
            <consortium name="AG Swart"/>
            <person name="Singh M."/>
            <person name="Singh A."/>
            <person name="Seah K."/>
            <person name="Emmerich C."/>
        </authorList>
    </citation>
    <scope>NUCLEOTIDE SEQUENCE</scope>
    <source>
        <strain evidence="1">DP1</strain>
    </source>
</reference>
<dbReference type="Proteomes" id="UP001295684">
    <property type="component" value="Unassembled WGS sequence"/>
</dbReference>
<evidence type="ECO:0000313" key="2">
    <source>
        <dbReference type="Proteomes" id="UP001295684"/>
    </source>
</evidence>
<keyword evidence="2" id="KW-1185">Reference proteome</keyword>
<evidence type="ECO:0000313" key="1">
    <source>
        <dbReference type="EMBL" id="CAI2383951.1"/>
    </source>
</evidence>
<proteinExistence type="predicted"/>
<sequence length="69" mass="8131">MYPRLRLLVAFSCKMFLVTFLTSARSCCFLLVSRRELWSSCDCCRWDRKEDWIQVKEALTVCTCLEVGL</sequence>
<dbReference type="AlphaFoldDB" id="A0AAD1Y282"/>
<accession>A0AAD1Y282</accession>
<organism evidence="1 2">
    <name type="scientific">Euplotes crassus</name>
    <dbReference type="NCBI Taxonomy" id="5936"/>
    <lineage>
        <taxon>Eukaryota</taxon>
        <taxon>Sar</taxon>
        <taxon>Alveolata</taxon>
        <taxon>Ciliophora</taxon>
        <taxon>Intramacronucleata</taxon>
        <taxon>Spirotrichea</taxon>
        <taxon>Hypotrichia</taxon>
        <taxon>Euplotida</taxon>
        <taxon>Euplotidae</taxon>
        <taxon>Moneuplotes</taxon>
    </lineage>
</organism>
<dbReference type="EMBL" id="CAMPGE010026256">
    <property type="protein sequence ID" value="CAI2383951.1"/>
    <property type="molecule type" value="Genomic_DNA"/>
</dbReference>
<comment type="caution">
    <text evidence="1">The sequence shown here is derived from an EMBL/GenBank/DDBJ whole genome shotgun (WGS) entry which is preliminary data.</text>
</comment>
<name>A0AAD1Y282_EUPCR</name>